<sequence>MADCTDTSEVIDSLCRRFSSSAAAAAAASANQGPGSVPGPPRQCLLTLSTHRRSPSRDTRVTPSGHRAASRRGGEETAG</sequence>
<protein>
    <submittedName>
        <fullName evidence="2">Uncharacterized protein</fullName>
    </submittedName>
</protein>
<dbReference type="Proteomes" id="UP000314294">
    <property type="component" value="Unassembled WGS sequence"/>
</dbReference>
<feature type="region of interest" description="Disordered" evidence="1">
    <location>
        <begin position="29"/>
        <end position="79"/>
    </location>
</feature>
<proteinExistence type="predicted"/>
<evidence type="ECO:0000313" key="3">
    <source>
        <dbReference type="Proteomes" id="UP000314294"/>
    </source>
</evidence>
<organism evidence="2 3">
    <name type="scientific">Liparis tanakae</name>
    <name type="common">Tanaka's snailfish</name>
    <dbReference type="NCBI Taxonomy" id="230148"/>
    <lineage>
        <taxon>Eukaryota</taxon>
        <taxon>Metazoa</taxon>
        <taxon>Chordata</taxon>
        <taxon>Craniata</taxon>
        <taxon>Vertebrata</taxon>
        <taxon>Euteleostomi</taxon>
        <taxon>Actinopterygii</taxon>
        <taxon>Neopterygii</taxon>
        <taxon>Teleostei</taxon>
        <taxon>Neoteleostei</taxon>
        <taxon>Acanthomorphata</taxon>
        <taxon>Eupercaria</taxon>
        <taxon>Perciformes</taxon>
        <taxon>Cottioidei</taxon>
        <taxon>Cottales</taxon>
        <taxon>Liparidae</taxon>
        <taxon>Liparis</taxon>
    </lineage>
</organism>
<evidence type="ECO:0000313" key="2">
    <source>
        <dbReference type="EMBL" id="TNN38785.1"/>
    </source>
</evidence>
<evidence type="ECO:0000256" key="1">
    <source>
        <dbReference type="SAM" id="MobiDB-lite"/>
    </source>
</evidence>
<gene>
    <name evidence="2" type="ORF">EYF80_051042</name>
</gene>
<name>A0A4Z2FCZ3_9TELE</name>
<reference evidence="2 3" key="1">
    <citation type="submission" date="2019-03" db="EMBL/GenBank/DDBJ databases">
        <title>First draft genome of Liparis tanakae, snailfish: a comprehensive survey of snailfish specific genes.</title>
        <authorList>
            <person name="Kim W."/>
            <person name="Song I."/>
            <person name="Jeong J.-H."/>
            <person name="Kim D."/>
            <person name="Kim S."/>
            <person name="Ryu S."/>
            <person name="Song J.Y."/>
            <person name="Lee S.K."/>
        </authorList>
    </citation>
    <scope>NUCLEOTIDE SEQUENCE [LARGE SCALE GENOMIC DNA]</scope>
    <source>
        <tissue evidence="2">Muscle</tissue>
    </source>
</reference>
<dbReference type="AlphaFoldDB" id="A0A4Z2FCZ3"/>
<keyword evidence="3" id="KW-1185">Reference proteome</keyword>
<dbReference type="EMBL" id="SRLO01001338">
    <property type="protein sequence ID" value="TNN38785.1"/>
    <property type="molecule type" value="Genomic_DNA"/>
</dbReference>
<accession>A0A4Z2FCZ3</accession>
<comment type="caution">
    <text evidence="2">The sequence shown here is derived from an EMBL/GenBank/DDBJ whole genome shotgun (WGS) entry which is preliminary data.</text>
</comment>